<dbReference type="STRING" id="1137799.GZ78_01210"/>
<gene>
    <name evidence="1" type="ORF">GZ78_01210</name>
</gene>
<protein>
    <submittedName>
        <fullName evidence="1">Uncharacterized protein</fullName>
    </submittedName>
</protein>
<evidence type="ECO:0000313" key="2">
    <source>
        <dbReference type="Proteomes" id="UP000028073"/>
    </source>
</evidence>
<dbReference type="AlphaFoldDB" id="A0A081NJX3"/>
<proteinExistence type="predicted"/>
<dbReference type="EMBL" id="JOKH01000001">
    <property type="protein sequence ID" value="KEQ18746.1"/>
    <property type="molecule type" value="Genomic_DNA"/>
</dbReference>
<name>A0A081NJX3_9GAMM</name>
<evidence type="ECO:0000313" key="1">
    <source>
        <dbReference type="EMBL" id="KEQ18746.1"/>
    </source>
</evidence>
<reference evidence="1 2" key="1">
    <citation type="submission" date="2014-06" db="EMBL/GenBank/DDBJ databases">
        <title>Whole Genome Sequences of Three Symbiotic Endozoicomonas Bacteria.</title>
        <authorList>
            <person name="Neave M.J."/>
            <person name="Apprill A."/>
            <person name="Voolstra C.R."/>
        </authorList>
    </citation>
    <scope>NUCLEOTIDE SEQUENCE [LARGE SCALE GENOMIC DNA]</scope>
    <source>
        <strain evidence="1 2">DSM 25634</strain>
    </source>
</reference>
<accession>A0A081NJX3</accession>
<keyword evidence="2" id="KW-1185">Reference proteome</keyword>
<sequence length="70" mass="7713">MAGLCSWLVCAHGWFETSVTAIVEWQGGIFQLMAVCESPAASTMTTVIQRGAFPDLGDWEVFRAEEICRT</sequence>
<dbReference type="Proteomes" id="UP000028073">
    <property type="component" value="Unassembled WGS sequence"/>
</dbReference>
<dbReference type="RefSeq" id="WP_034832068.1">
    <property type="nucleotide sequence ID" value="NZ_JOKH01000001.1"/>
</dbReference>
<organism evidence="1 2">
    <name type="scientific">Endozoicomonas numazuensis</name>
    <dbReference type="NCBI Taxonomy" id="1137799"/>
    <lineage>
        <taxon>Bacteria</taxon>
        <taxon>Pseudomonadati</taxon>
        <taxon>Pseudomonadota</taxon>
        <taxon>Gammaproteobacteria</taxon>
        <taxon>Oceanospirillales</taxon>
        <taxon>Endozoicomonadaceae</taxon>
        <taxon>Endozoicomonas</taxon>
    </lineage>
</organism>
<comment type="caution">
    <text evidence="1">The sequence shown here is derived from an EMBL/GenBank/DDBJ whole genome shotgun (WGS) entry which is preliminary data.</text>
</comment>